<comment type="caution">
    <text evidence="1">The sequence shown here is derived from an EMBL/GenBank/DDBJ whole genome shotgun (WGS) entry which is preliminary data.</text>
</comment>
<evidence type="ECO:0000313" key="2">
    <source>
        <dbReference type="Proteomes" id="UP000250572"/>
    </source>
</evidence>
<protein>
    <submittedName>
        <fullName evidence="1">Uncharacterized protein</fullName>
    </submittedName>
</protein>
<accession>A0A315UU45</accession>
<evidence type="ECO:0000313" key="1">
    <source>
        <dbReference type="EMBL" id="PWA13870.1"/>
    </source>
</evidence>
<organism evidence="1 2">
    <name type="scientific">Gambusia affinis</name>
    <name type="common">Western mosquitofish</name>
    <name type="synonym">Heterandria affinis</name>
    <dbReference type="NCBI Taxonomy" id="33528"/>
    <lineage>
        <taxon>Eukaryota</taxon>
        <taxon>Metazoa</taxon>
        <taxon>Chordata</taxon>
        <taxon>Craniata</taxon>
        <taxon>Vertebrata</taxon>
        <taxon>Euteleostomi</taxon>
        <taxon>Actinopterygii</taxon>
        <taxon>Neopterygii</taxon>
        <taxon>Teleostei</taxon>
        <taxon>Neoteleostei</taxon>
        <taxon>Acanthomorphata</taxon>
        <taxon>Ovalentaria</taxon>
        <taxon>Atherinomorphae</taxon>
        <taxon>Cyprinodontiformes</taxon>
        <taxon>Poeciliidae</taxon>
        <taxon>Poeciliinae</taxon>
        <taxon>Gambusia</taxon>
    </lineage>
</organism>
<keyword evidence="2" id="KW-1185">Reference proteome</keyword>
<name>A0A315UU45_GAMAF</name>
<sequence>MASQGTLLKKSENGAEDGVITAPVRVLEWRVESLQTGGAAGIDIKDSLMQALASYVCYPQSLRAVERIPEEQRVAMMRNLLAPYEQRPWAQTNWILVRLWRGCGFGYRYTRLPHLLKTKPEDANLPSLQSKSWCLCPCSALCWSKWSRTGSVGGNRAEPDRCCFSIRAVCLNLRRRSSCELMMRGSFARGGAAVAPSRPFDASLKRIQVPEINPVVSA</sequence>
<feature type="non-terminal residue" evidence="1">
    <location>
        <position position="218"/>
    </location>
</feature>
<dbReference type="Proteomes" id="UP000250572">
    <property type="component" value="Unassembled WGS sequence"/>
</dbReference>
<proteinExistence type="predicted"/>
<dbReference type="AlphaFoldDB" id="A0A315UU45"/>
<gene>
    <name evidence="1" type="ORF">CCH79_00019168</name>
</gene>
<reference evidence="1 2" key="1">
    <citation type="journal article" date="2018" name="G3 (Bethesda)">
        <title>A High-Quality Reference Genome for the Invasive Mosquitofish Gambusia affinis Using a Chicago Library.</title>
        <authorList>
            <person name="Hoffberg S.L."/>
            <person name="Troendle N.J."/>
            <person name="Glenn T.C."/>
            <person name="Mahmud O."/>
            <person name="Louha S."/>
            <person name="Chalopin D."/>
            <person name="Bennetzen J.L."/>
            <person name="Mauricio R."/>
        </authorList>
    </citation>
    <scope>NUCLEOTIDE SEQUENCE [LARGE SCALE GENOMIC DNA]</scope>
    <source>
        <strain evidence="1">NE01/NJP1002.9</strain>
        <tissue evidence="1">Muscle</tissue>
    </source>
</reference>
<dbReference type="EMBL" id="NHOQ01002915">
    <property type="protein sequence ID" value="PWA13870.1"/>
    <property type="molecule type" value="Genomic_DNA"/>
</dbReference>